<accession>A0A0V1GS40</accession>
<sequence length="57" mass="6405">MLLGGSAVTPNLLECADAIHCCQDKIQYLSCDESYKQAVQIERAKVTTNKRWDTEIC</sequence>
<comment type="caution">
    <text evidence="1">The sequence shown here is derived from an EMBL/GenBank/DDBJ whole genome shotgun (WGS) entry which is preliminary data.</text>
</comment>
<name>A0A0V1GS40_9BILA</name>
<evidence type="ECO:0000313" key="1">
    <source>
        <dbReference type="EMBL" id="KRZ00985.1"/>
    </source>
</evidence>
<proteinExistence type="predicted"/>
<dbReference type="EMBL" id="JYDP01000357">
    <property type="protein sequence ID" value="KRZ00985.1"/>
    <property type="molecule type" value="Genomic_DNA"/>
</dbReference>
<dbReference type="AlphaFoldDB" id="A0A0V1GS40"/>
<dbReference type="Proteomes" id="UP000055024">
    <property type="component" value="Unassembled WGS sequence"/>
</dbReference>
<keyword evidence="2" id="KW-1185">Reference proteome</keyword>
<organism evidence="1 2">
    <name type="scientific">Trichinella zimbabwensis</name>
    <dbReference type="NCBI Taxonomy" id="268475"/>
    <lineage>
        <taxon>Eukaryota</taxon>
        <taxon>Metazoa</taxon>
        <taxon>Ecdysozoa</taxon>
        <taxon>Nematoda</taxon>
        <taxon>Enoplea</taxon>
        <taxon>Dorylaimia</taxon>
        <taxon>Trichinellida</taxon>
        <taxon>Trichinellidae</taxon>
        <taxon>Trichinella</taxon>
    </lineage>
</organism>
<reference evidence="1 2" key="1">
    <citation type="submission" date="2015-01" db="EMBL/GenBank/DDBJ databases">
        <title>Evolution of Trichinella species and genotypes.</title>
        <authorList>
            <person name="Korhonen P.K."/>
            <person name="Edoardo P."/>
            <person name="Giuseppe L.R."/>
            <person name="Gasser R.B."/>
        </authorList>
    </citation>
    <scope>NUCLEOTIDE SEQUENCE [LARGE SCALE GENOMIC DNA]</scope>
    <source>
        <strain evidence="1">ISS1029</strain>
    </source>
</reference>
<gene>
    <name evidence="1" type="ORF">T11_7283</name>
</gene>
<evidence type="ECO:0000313" key="2">
    <source>
        <dbReference type="Proteomes" id="UP000055024"/>
    </source>
</evidence>
<protein>
    <submittedName>
        <fullName evidence="1">Uncharacterized protein</fullName>
    </submittedName>
</protein>